<dbReference type="SUPFAM" id="SSF48452">
    <property type="entry name" value="TPR-like"/>
    <property type="match status" value="1"/>
</dbReference>
<dbReference type="InterPro" id="IPR011990">
    <property type="entry name" value="TPR-like_helical_dom_sf"/>
</dbReference>
<proteinExistence type="predicted"/>
<evidence type="ECO:0008006" key="4">
    <source>
        <dbReference type="Google" id="ProtNLM"/>
    </source>
</evidence>
<dbReference type="EMBL" id="NIVC01003161">
    <property type="protein sequence ID" value="PAA52935.1"/>
    <property type="molecule type" value="Genomic_DNA"/>
</dbReference>
<evidence type="ECO:0000313" key="1">
    <source>
        <dbReference type="EMBL" id="PAA52935.1"/>
    </source>
</evidence>
<evidence type="ECO:0000313" key="3">
    <source>
        <dbReference type="Proteomes" id="UP000215902"/>
    </source>
</evidence>
<keyword evidence="3" id="KW-1185">Reference proteome</keyword>
<name>A0A267DUL9_9PLAT</name>
<dbReference type="EMBL" id="NIVC01000483">
    <property type="protein sequence ID" value="PAA82255.1"/>
    <property type="molecule type" value="Genomic_DNA"/>
</dbReference>
<dbReference type="Proteomes" id="UP000215902">
    <property type="component" value="Unassembled WGS sequence"/>
</dbReference>
<evidence type="ECO:0000313" key="2">
    <source>
        <dbReference type="EMBL" id="PAA82255.1"/>
    </source>
</evidence>
<dbReference type="Gene3D" id="1.25.40.10">
    <property type="entry name" value="Tetratricopeptide repeat domain"/>
    <property type="match status" value="1"/>
</dbReference>
<comment type="caution">
    <text evidence="1">The sequence shown here is derived from an EMBL/GenBank/DDBJ whole genome shotgun (WGS) entry which is preliminary data.</text>
</comment>
<protein>
    <recommendedName>
        <fullName evidence="4">TPR_REGION domain-containing protein</fullName>
    </recommendedName>
</protein>
<feature type="non-terminal residue" evidence="1">
    <location>
        <position position="1"/>
    </location>
</feature>
<accession>A0A267DUL9</accession>
<sequence>ASGKRATPLAEADAHLREKRYVEAMLAYSMLIDSPDGQQSGFLPDAYAGRSECLRQLEQLYHSLEDADRVCLLRPRWPRGHALRGEALLAGVSQPRLWQLFAKRPVSIPATSCCSIGRVVQWKRFAAKRQQPAG</sequence>
<dbReference type="AlphaFoldDB" id="A0A267DUL9"/>
<gene>
    <name evidence="2" type="ORF">BOX15_Mlig000004g1</name>
    <name evidence="1" type="ORF">BOX15_Mlig030278g1</name>
</gene>
<organism evidence="1 3">
    <name type="scientific">Macrostomum lignano</name>
    <dbReference type="NCBI Taxonomy" id="282301"/>
    <lineage>
        <taxon>Eukaryota</taxon>
        <taxon>Metazoa</taxon>
        <taxon>Spiralia</taxon>
        <taxon>Lophotrochozoa</taxon>
        <taxon>Platyhelminthes</taxon>
        <taxon>Rhabditophora</taxon>
        <taxon>Macrostomorpha</taxon>
        <taxon>Macrostomida</taxon>
        <taxon>Macrostomidae</taxon>
        <taxon>Macrostomum</taxon>
    </lineage>
</organism>
<reference evidence="1 3" key="1">
    <citation type="submission" date="2017-06" db="EMBL/GenBank/DDBJ databases">
        <title>A platform for efficient transgenesis in Macrostomum lignano, a flatworm model organism for stem cell research.</title>
        <authorList>
            <person name="Berezikov E."/>
        </authorList>
    </citation>
    <scope>NUCLEOTIDE SEQUENCE [LARGE SCALE GENOMIC DNA]</scope>
    <source>
        <strain evidence="1">DV1</strain>
        <tissue evidence="1">Whole organism</tissue>
    </source>
</reference>